<dbReference type="RefSeq" id="WP_033252447.1">
    <property type="nucleotide sequence ID" value="NZ_BSRX01000046.1"/>
</dbReference>
<dbReference type="EMBL" id="BSRX01000046">
    <property type="protein sequence ID" value="GLW58020.1"/>
    <property type="molecule type" value="Genomic_DNA"/>
</dbReference>
<evidence type="ECO:0000313" key="4">
    <source>
        <dbReference type="Proteomes" id="UP001165143"/>
    </source>
</evidence>
<organism evidence="3 4">
    <name type="scientific">Kitasatospora phosalacinea</name>
    <dbReference type="NCBI Taxonomy" id="2065"/>
    <lineage>
        <taxon>Bacteria</taxon>
        <taxon>Bacillati</taxon>
        <taxon>Actinomycetota</taxon>
        <taxon>Actinomycetes</taxon>
        <taxon>Kitasatosporales</taxon>
        <taxon>Streptomycetaceae</taxon>
        <taxon>Kitasatospora</taxon>
    </lineage>
</organism>
<dbReference type="OrthoDB" id="3865735at2"/>
<gene>
    <name evidence="3" type="ORF">Kpho01_60310</name>
</gene>
<feature type="domain" description="DUF317" evidence="2">
    <location>
        <begin position="50"/>
        <end position="107"/>
    </location>
</feature>
<sequence>MPNPREEPREYRIAPRYLANGDADESQAVQALLDVGWARSHDADQNFFVTAPDLTARLAYLPWADGPMWWKISAGPDAFAPPEWLVTFDHSTPPEVVADFTTALADAYDQGPDAYLGGSRSNGAETALELLSQGWTLDPSTPFLSYRSPDRLVRFHFQDRLLRHSDEMAGHTQRLLVEVGTRRSCWCATASSHLPDHLLQSLTAAVTDPVPVRRPMRRIDLERLPAAATATPIVPSPREVARISAATSRSPSTPSSCRTPPAPAPAPFGASAAPTPRRSLS</sequence>
<feature type="compositionally biased region" description="Low complexity" evidence="1">
    <location>
        <begin position="242"/>
        <end position="259"/>
    </location>
</feature>
<proteinExistence type="predicted"/>
<evidence type="ECO:0000256" key="1">
    <source>
        <dbReference type="SAM" id="MobiDB-lite"/>
    </source>
</evidence>
<evidence type="ECO:0000313" key="3">
    <source>
        <dbReference type="EMBL" id="GLW58020.1"/>
    </source>
</evidence>
<protein>
    <recommendedName>
        <fullName evidence="2">DUF317 domain-containing protein</fullName>
    </recommendedName>
</protein>
<accession>A0A9W6USX8</accession>
<dbReference type="Pfam" id="PF03771">
    <property type="entry name" value="SPDY"/>
    <property type="match status" value="2"/>
</dbReference>
<feature type="compositionally biased region" description="Low complexity" evidence="1">
    <location>
        <begin position="267"/>
        <end position="281"/>
    </location>
</feature>
<dbReference type="AlphaFoldDB" id="A0A9W6USX8"/>
<reference evidence="3" key="1">
    <citation type="submission" date="2023-02" db="EMBL/GenBank/DDBJ databases">
        <title>Kitasatospora phosalacinea NBRC 14362.</title>
        <authorList>
            <person name="Ichikawa N."/>
            <person name="Sato H."/>
            <person name="Tonouchi N."/>
        </authorList>
    </citation>
    <scope>NUCLEOTIDE SEQUENCE</scope>
    <source>
        <strain evidence="3">NBRC 14362</strain>
    </source>
</reference>
<dbReference type="Proteomes" id="UP001165143">
    <property type="component" value="Unassembled WGS sequence"/>
</dbReference>
<evidence type="ECO:0000259" key="2">
    <source>
        <dbReference type="Pfam" id="PF03771"/>
    </source>
</evidence>
<comment type="caution">
    <text evidence="3">The sequence shown here is derived from an EMBL/GenBank/DDBJ whole genome shotgun (WGS) entry which is preliminary data.</text>
</comment>
<feature type="domain" description="DUF317" evidence="2">
    <location>
        <begin position="148"/>
        <end position="212"/>
    </location>
</feature>
<feature type="region of interest" description="Disordered" evidence="1">
    <location>
        <begin position="233"/>
        <end position="281"/>
    </location>
</feature>
<dbReference type="InterPro" id="IPR005523">
    <property type="entry name" value="DUF317_SPDY"/>
</dbReference>
<name>A0A9W6USX8_9ACTN</name>